<evidence type="ECO:0000256" key="7">
    <source>
        <dbReference type="ARBA" id="ARBA00023180"/>
    </source>
</evidence>
<dbReference type="Proteomes" id="UP000682892">
    <property type="component" value="Unassembled WGS sequence"/>
</dbReference>
<reference evidence="11" key="1">
    <citation type="submission" date="2005-10" db="EMBL/GenBank/DDBJ databases">
        <authorList>
            <person name="Loftus B.J."/>
            <person name="Nene V.M."/>
            <person name="Hannick L.I."/>
            <person name="Bidwell S."/>
            <person name="Haas B."/>
            <person name="Amedeo P."/>
            <person name="Orvis J."/>
            <person name="Wortman J.R."/>
            <person name="White O.R."/>
            <person name="Salzberg S."/>
            <person name="Shumway M."/>
            <person name="Koo H."/>
            <person name="Zhao Y."/>
            <person name="Holmes M."/>
            <person name="Miller J."/>
            <person name="Schatz M."/>
            <person name="Pop M."/>
            <person name="Pai G."/>
            <person name="Utterback T."/>
            <person name="Rogers Y.-H."/>
            <person name="Kravitz S."/>
            <person name="Fraser C.M."/>
        </authorList>
    </citation>
    <scope>NUCLEOTIDE SEQUENCE</scope>
    <source>
        <strain evidence="11">Liverpool</strain>
    </source>
</reference>
<dbReference type="PhylomeDB" id="Q16YZ2"/>
<dbReference type="PROSITE" id="PS50240">
    <property type="entry name" value="TRYPSIN_DOM"/>
    <property type="match status" value="1"/>
</dbReference>
<sequence length="284" mass="31867">MKDFIAISLSLISSIAYANLPKPNICGLENADKIYPGNVTGITSYPWAVNLVFRDTGRNSDLFHCGGSLISDRHVLTAAHCFDSLSDDYKLQHIRLGEWNFQTELDCDYEDYCNGPILELGFEKIVSHADYNKKTLLNDIAMVKLNRSIEFTEAISPVCLPLSEELRNIKIENTRFTVVGWRNNRHRNGTYEHASSIKLHDWSLAGVDQESCSNMISEAVDFSQLCAIGEDTCRGDSGSGLIKKVDGYYYAYGIASWGCGRKDAPTIYTKVTKFLSWIDENMAE</sequence>
<organism evidence="11 12">
    <name type="scientific">Aedes aegypti</name>
    <name type="common">Yellowfever mosquito</name>
    <name type="synonym">Culex aegypti</name>
    <dbReference type="NCBI Taxonomy" id="7159"/>
    <lineage>
        <taxon>Eukaryota</taxon>
        <taxon>Metazoa</taxon>
        <taxon>Ecdysozoa</taxon>
        <taxon>Arthropoda</taxon>
        <taxon>Hexapoda</taxon>
        <taxon>Insecta</taxon>
        <taxon>Pterygota</taxon>
        <taxon>Neoptera</taxon>
        <taxon>Endopterygota</taxon>
        <taxon>Diptera</taxon>
        <taxon>Nematocera</taxon>
        <taxon>Culicoidea</taxon>
        <taxon>Culicidae</taxon>
        <taxon>Culicinae</taxon>
        <taxon>Aedini</taxon>
        <taxon>Aedes</taxon>
        <taxon>Stegomyia</taxon>
    </lineage>
</organism>
<name>Q16YZ2_AEDAE</name>
<dbReference type="SMART" id="SM00020">
    <property type="entry name" value="Tryp_SPc"/>
    <property type="match status" value="1"/>
</dbReference>
<dbReference type="PaxDb" id="7159-AAEL008378-PA"/>
<keyword evidence="7" id="KW-0325">Glycoprotein</keyword>
<comment type="similarity">
    <text evidence="8">Belongs to the peptidase S1 family. CLIP subfamily.</text>
</comment>
<evidence type="ECO:0000256" key="1">
    <source>
        <dbReference type="ARBA" id="ARBA00004613"/>
    </source>
</evidence>
<evidence type="ECO:0000256" key="4">
    <source>
        <dbReference type="ARBA" id="ARBA00022729"/>
    </source>
</evidence>
<comment type="subcellular location">
    <subcellularLocation>
        <location evidence="1">Secreted</location>
    </subcellularLocation>
</comment>
<dbReference type="GO" id="GO:0045087">
    <property type="term" value="P:innate immune response"/>
    <property type="evidence" value="ECO:0007669"/>
    <property type="project" value="UniProtKB-KW"/>
</dbReference>
<accession>Q16YZ2</accession>
<dbReference type="EMBL" id="CH477506">
    <property type="protein sequence ID" value="EAT39834.1"/>
    <property type="molecule type" value="Genomic_DNA"/>
</dbReference>
<dbReference type="InterPro" id="IPR001314">
    <property type="entry name" value="Peptidase_S1A"/>
</dbReference>
<dbReference type="eggNOG" id="KOG3627">
    <property type="taxonomic scope" value="Eukaryota"/>
</dbReference>
<dbReference type="AlphaFoldDB" id="Q16YZ2"/>
<evidence type="ECO:0000256" key="5">
    <source>
        <dbReference type="ARBA" id="ARBA00022859"/>
    </source>
</evidence>
<keyword evidence="5" id="KW-0391">Immunity</keyword>
<dbReference type="GO" id="GO:0005576">
    <property type="term" value="C:extracellular region"/>
    <property type="evidence" value="ECO:0007669"/>
    <property type="project" value="UniProtKB-SubCell"/>
</dbReference>
<evidence type="ECO:0000256" key="6">
    <source>
        <dbReference type="ARBA" id="ARBA00023157"/>
    </source>
</evidence>
<evidence type="ECO:0000313" key="12">
    <source>
        <dbReference type="Proteomes" id="UP000682892"/>
    </source>
</evidence>
<reference evidence="11" key="2">
    <citation type="journal article" date="2007" name="Science">
        <title>Genome sequence of Aedes aegypti, a major arbovirus vector.</title>
        <authorList>
            <person name="Nene V."/>
            <person name="Wortman J.R."/>
            <person name="Lawson D."/>
            <person name="Haas B."/>
            <person name="Kodira C."/>
            <person name="Tu Z.J."/>
            <person name="Loftus B."/>
            <person name="Xi Z."/>
            <person name="Megy K."/>
            <person name="Grabherr M."/>
            <person name="Ren Q."/>
            <person name="Zdobnov E.M."/>
            <person name="Lobo N.F."/>
            <person name="Campbell K.S."/>
            <person name="Brown S.E."/>
            <person name="Bonaldo M.F."/>
            <person name="Zhu J."/>
            <person name="Sinkins S.P."/>
            <person name="Hogenkamp D.G."/>
            <person name="Amedeo P."/>
            <person name="Arensburger P."/>
            <person name="Atkinson P.W."/>
            <person name="Bidwell S."/>
            <person name="Biedler J."/>
            <person name="Birney E."/>
            <person name="Bruggner R.V."/>
            <person name="Costas J."/>
            <person name="Coy M.R."/>
            <person name="Crabtree J."/>
            <person name="Crawford M."/>
            <person name="Debruyn B."/>
            <person name="Decaprio D."/>
            <person name="Eiglmeier K."/>
            <person name="Eisenstadt E."/>
            <person name="El-Dorry H."/>
            <person name="Gelbart W.M."/>
            <person name="Gomes S.L."/>
            <person name="Hammond M."/>
            <person name="Hannick L.I."/>
            <person name="Hogan J.R."/>
            <person name="Holmes M.H."/>
            <person name="Jaffe D."/>
            <person name="Johnston J.S."/>
            <person name="Kennedy R.C."/>
            <person name="Koo H."/>
            <person name="Kravitz S."/>
            <person name="Kriventseva E.V."/>
            <person name="Kulp D."/>
            <person name="Labutti K."/>
            <person name="Lee E."/>
            <person name="Li S."/>
            <person name="Lovin D.D."/>
            <person name="Mao C."/>
            <person name="Mauceli E."/>
            <person name="Menck C.F."/>
            <person name="Miller J.R."/>
            <person name="Montgomery P."/>
            <person name="Mori A."/>
            <person name="Nascimento A.L."/>
            <person name="Naveira H.F."/>
            <person name="Nusbaum C."/>
            <person name="O'leary S."/>
            <person name="Orvis J."/>
            <person name="Pertea M."/>
            <person name="Quesneville H."/>
            <person name="Reidenbach K.R."/>
            <person name="Rogers Y.H."/>
            <person name="Roth C.W."/>
            <person name="Schneider J.R."/>
            <person name="Schatz M."/>
            <person name="Shumway M."/>
            <person name="Stanke M."/>
            <person name="Stinson E.O."/>
            <person name="Tubio J.M."/>
            <person name="Vanzee J.P."/>
            <person name="Verjovski-Almeida S."/>
            <person name="Werner D."/>
            <person name="White O."/>
            <person name="Wyder S."/>
            <person name="Zeng Q."/>
            <person name="Zhao Q."/>
            <person name="Zhao Y."/>
            <person name="Hill C.A."/>
            <person name="Raikhel A.S."/>
            <person name="Soares M.B."/>
            <person name="Knudson D.L."/>
            <person name="Lee N.H."/>
            <person name="Galagan J."/>
            <person name="Salzberg S.L."/>
            <person name="Paulsen I.T."/>
            <person name="Dimopoulos G."/>
            <person name="Collins F.H."/>
            <person name="Birren B."/>
            <person name="Fraser-Liggett C.M."/>
            <person name="Severson D.W."/>
        </authorList>
    </citation>
    <scope>NUCLEOTIDE SEQUENCE [LARGE SCALE GENOMIC DNA]</scope>
    <source>
        <strain evidence="11">Liverpool</strain>
    </source>
</reference>
<proteinExistence type="inferred from homology"/>
<feature type="signal peptide" evidence="9">
    <location>
        <begin position="1"/>
        <end position="18"/>
    </location>
</feature>
<feature type="chain" id="PRO_5030175254" evidence="9">
    <location>
        <begin position="19"/>
        <end position="284"/>
    </location>
</feature>
<evidence type="ECO:0000256" key="2">
    <source>
        <dbReference type="ARBA" id="ARBA00022525"/>
    </source>
</evidence>
<dbReference type="Pfam" id="PF00089">
    <property type="entry name" value="Trypsin"/>
    <property type="match status" value="1"/>
</dbReference>
<dbReference type="InterPro" id="IPR043504">
    <property type="entry name" value="Peptidase_S1_PA_chymotrypsin"/>
</dbReference>
<dbReference type="GO" id="GO:0004252">
    <property type="term" value="F:serine-type endopeptidase activity"/>
    <property type="evidence" value="ECO:0007669"/>
    <property type="project" value="InterPro"/>
</dbReference>
<evidence type="ECO:0000256" key="8">
    <source>
        <dbReference type="ARBA" id="ARBA00024195"/>
    </source>
</evidence>
<evidence type="ECO:0000259" key="10">
    <source>
        <dbReference type="PROSITE" id="PS50240"/>
    </source>
</evidence>
<protein>
    <submittedName>
        <fullName evidence="11">AAEL008378-PA</fullName>
    </submittedName>
</protein>
<dbReference type="GO" id="GO:0006508">
    <property type="term" value="P:proteolysis"/>
    <property type="evidence" value="ECO:0007669"/>
    <property type="project" value="InterPro"/>
</dbReference>
<dbReference type="OMA" id="WIEENMD"/>
<dbReference type="PRINTS" id="PR00722">
    <property type="entry name" value="CHYMOTRYPSIN"/>
</dbReference>
<evidence type="ECO:0000313" key="11">
    <source>
        <dbReference type="EMBL" id="EAT39834.1"/>
    </source>
</evidence>
<evidence type="ECO:0000256" key="3">
    <source>
        <dbReference type="ARBA" id="ARBA00022588"/>
    </source>
</evidence>
<dbReference type="InterPro" id="IPR051487">
    <property type="entry name" value="Ser/Thr_Proteases_Immune/Dev"/>
</dbReference>
<dbReference type="InterPro" id="IPR009003">
    <property type="entry name" value="Peptidase_S1_PA"/>
</dbReference>
<dbReference type="SUPFAM" id="SSF50494">
    <property type="entry name" value="Trypsin-like serine proteases"/>
    <property type="match status" value="1"/>
</dbReference>
<feature type="domain" description="Peptidase S1" evidence="10">
    <location>
        <begin position="34"/>
        <end position="283"/>
    </location>
</feature>
<gene>
    <name evidence="11" type="ORF">AaeL_AAEL008378</name>
</gene>
<dbReference type="InterPro" id="IPR001254">
    <property type="entry name" value="Trypsin_dom"/>
</dbReference>
<keyword evidence="4 9" id="KW-0732">Signal</keyword>
<keyword evidence="6" id="KW-1015">Disulfide bond</keyword>
<keyword evidence="2" id="KW-0964">Secreted</keyword>
<dbReference type="OrthoDB" id="7752891at2759"/>
<evidence type="ECO:0000256" key="9">
    <source>
        <dbReference type="SAM" id="SignalP"/>
    </source>
</evidence>
<dbReference type="CDD" id="cd00190">
    <property type="entry name" value="Tryp_SPc"/>
    <property type="match status" value="1"/>
</dbReference>
<dbReference type="KEGG" id="aag:5570562"/>
<dbReference type="PANTHER" id="PTHR24256">
    <property type="entry name" value="TRYPTASE-RELATED"/>
    <property type="match status" value="1"/>
</dbReference>
<dbReference type="HOGENOM" id="CLU_006842_0_3_1"/>
<dbReference type="STRING" id="7159.Q16YZ2"/>
<dbReference type="InterPro" id="IPR018114">
    <property type="entry name" value="TRYPSIN_HIS"/>
</dbReference>
<dbReference type="FunFam" id="2.40.10.10:FF:000028">
    <property type="entry name" value="Serine protease easter"/>
    <property type="match status" value="1"/>
</dbReference>
<dbReference type="PROSITE" id="PS00134">
    <property type="entry name" value="TRYPSIN_HIS"/>
    <property type="match status" value="1"/>
</dbReference>
<reference evidence="11" key="3">
    <citation type="submission" date="2012-09" db="EMBL/GenBank/DDBJ databases">
        <authorList>
            <consortium name="VectorBase"/>
        </authorList>
    </citation>
    <scope>NUCLEOTIDE SEQUENCE</scope>
    <source>
        <strain evidence="11">Liverpool</strain>
    </source>
</reference>
<dbReference type="VEuPathDB" id="VectorBase:AAEL008378"/>
<dbReference type="Gene3D" id="2.40.10.10">
    <property type="entry name" value="Trypsin-like serine proteases"/>
    <property type="match status" value="2"/>
</dbReference>
<keyword evidence="3" id="KW-0399">Innate immunity</keyword>